<evidence type="ECO:0000313" key="4">
    <source>
        <dbReference type="EMBL" id="MFC7186032.1"/>
    </source>
</evidence>
<dbReference type="GO" id="GO:0016301">
    <property type="term" value="F:kinase activity"/>
    <property type="evidence" value="ECO:0007669"/>
    <property type="project" value="UniProtKB-UniRule"/>
</dbReference>
<feature type="compositionally biased region" description="Acidic residues" evidence="2">
    <location>
        <begin position="336"/>
        <end position="346"/>
    </location>
</feature>
<keyword evidence="5" id="KW-1185">Reference proteome</keyword>
<keyword evidence="1" id="KW-0547">Nucleotide-binding</keyword>
<feature type="compositionally biased region" description="Low complexity" evidence="2">
    <location>
        <begin position="47"/>
        <end position="70"/>
    </location>
</feature>
<evidence type="ECO:0000259" key="3">
    <source>
        <dbReference type="Pfam" id="PF00288"/>
    </source>
</evidence>
<dbReference type="InterPro" id="IPR014721">
    <property type="entry name" value="Ribsml_uS5_D2-typ_fold_subgr"/>
</dbReference>
<dbReference type="RefSeq" id="WP_267663010.1">
    <property type="nucleotide sequence ID" value="NZ_JAODIX010000019.1"/>
</dbReference>
<accession>A0ABD5YE52</accession>
<evidence type="ECO:0000313" key="5">
    <source>
        <dbReference type="Proteomes" id="UP001596390"/>
    </source>
</evidence>
<comment type="catalytic activity">
    <reaction evidence="1">
        <text>(R)-pantoate + ATP = (R)-4-phosphopantoate + ADP + H(+)</text>
        <dbReference type="Rhea" id="RHEA:28246"/>
        <dbReference type="ChEBI" id="CHEBI:15378"/>
        <dbReference type="ChEBI" id="CHEBI:15980"/>
        <dbReference type="ChEBI" id="CHEBI:30616"/>
        <dbReference type="ChEBI" id="CHEBI:61294"/>
        <dbReference type="ChEBI" id="CHEBI:456216"/>
        <dbReference type="EC" id="2.7.1.169"/>
    </reaction>
</comment>
<comment type="caution">
    <text evidence="4">The sequence shown here is derived from an EMBL/GenBank/DDBJ whole genome shotgun (WGS) entry which is preliminary data.</text>
</comment>
<dbReference type="PANTHER" id="PTHR42282:SF1">
    <property type="entry name" value="PANTOATE KINASE"/>
    <property type="match status" value="1"/>
</dbReference>
<dbReference type="HAMAP" id="MF_02223">
    <property type="entry name" value="Pantoate_kinase"/>
    <property type="match status" value="1"/>
</dbReference>
<protein>
    <recommendedName>
        <fullName evidence="1">Pantoate kinase</fullName>
        <shortName evidence="1">PoK</shortName>
        <ecNumber evidence="1">2.7.1.169</ecNumber>
    </recommendedName>
</protein>
<keyword evidence="1" id="KW-0173">Coenzyme A biosynthesis</keyword>
<dbReference type="Gene3D" id="3.30.230.10">
    <property type="match status" value="1"/>
</dbReference>
<dbReference type="EMBL" id="JBHSZZ010000019">
    <property type="protein sequence ID" value="MFC7186032.1"/>
    <property type="molecule type" value="Genomic_DNA"/>
</dbReference>
<comment type="function">
    <text evidence="1">Phosphorylates (R)-pantoate to form (R)-4-phosphopantoate in the CoA biosynthesis pathway.</text>
</comment>
<gene>
    <name evidence="4" type="ORF">ACFQMK_03855</name>
</gene>
<comment type="similarity">
    <text evidence="1">Belongs to the GHMP kinase family. PoK subfamily.</text>
</comment>
<dbReference type="InterPro" id="IPR006204">
    <property type="entry name" value="GHMP_kinase_N_dom"/>
</dbReference>
<organism evidence="4 5">
    <name type="scientific">Halorubrum yunnanense</name>
    <dbReference type="NCBI Taxonomy" id="1526162"/>
    <lineage>
        <taxon>Archaea</taxon>
        <taxon>Methanobacteriati</taxon>
        <taxon>Methanobacteriota</taxon>
        <taxon>Stenosarchaea group</taxon>
        <taxon>Halobacteria</taxon>
        <taxon>Halobacteriales</taxon>
        <taxon>Haloferacaceae</taxon>
        <taxon>Halorubrum</taxon>
    </lineage>
</organism>
<keyword evidence="1" id="KW-0067">ATP-binding</keyword>
<dbReference type="AlphaFoldDB" id="A0ABD5YE52"/>
<dbReference type="InterPro" id="IPR020568">
    <property type="entry name" value="Ribosomal_Su5_D2-typ_SF"/>
</dbReference>
<name>A0ABD5YE52_9EURY</name>
<feature type="domain" description="GHMP kinase N-terminal" evidence="3">
    <location>
        <begin position="81"/>
        <end position="161"/>
    </location>
</feature>
<dbReference type="Pfam" id="PF00288">
    <property type="entry name" value="GHMP_kinases_N"/>
    <property type="match status" value="1"/>
</dbReference>
<keyword evidence="1" id="KW-0808">Transferase</keyword>
<evidence type="ECO:0000256" key="2">
    <source>
        <dbReference type="SAM" id="MobiDB-lite"/>
    </source>
</evidence>
<proteinExistence type="inferred from homology"/>
<dbReference type="EC" id="2.7.1.169" evidence="1"/>
<keyword evidence="1 4" id="KW-0418">Kinase</keyword>
<feature type="region of interest" description="Disordered" evidence="2">
    <location>
        <begin position="47"/>
        <end position="78"/>
    </location>
</feature>
<dbReference type="GO" id="GO:0005524">
    <property type="term" value="F:ATP binding"/>
    <property type="evidence" value="ECO:0007669"/>
    <property type="project" value="UniProtKB-KW"/>
</dbReference>
<comment type="pathway">
    <text evidence="1">Cofactor biosynthesis; coenzyme A biosynthesis.</text>
</comment>
<dbReference type="PANTHER" id="PTHR42282">
    <property type="entry name" value="PANTOATE KINASE-RELATED"/>
    <property type="match status" value="1"/>
</dbReference>
<dbReference type="InterPro" id="IPR012043">
    <property type="entry name" value="PoK"/>
</dbReference>
<dbReference type="GO" id="GO:0015937">
    <property type="term" value="P:coenzyme A biosynthetic process"/>
    <property type="evidence" value="ECO:0007669"/>
    <property type="project" value="UniProtKB-UniRule"/>
</dbReference>
<feature type="region of interest" description="Disordered" evidence="2">
    <location>
        <begin position="326"/>
        <end position="346"/>
    </location>
</feature>
<reference evidence="4 5" key="1">
    <citation type="journal article" date="2019" name="Int. J. Syst. Evol. Microbiol.">
        <title>The Global Catalogue of Microorganisms (GCM) 10K type strain sequencing project: providing services to taxonomists for standard genome sequencing and annotation.</title>
        <authorList>
            <consortium name="The Broad Institute Genomics Platform"/>
            <consortium name="The Broad Institute Genome Sequencing Center for Infectious Disease"/>
            <person name="Wu L."/>
            <person name="Ma J."/>
        </authorList>
    </citation>
    <scope>NUCLEOTIDE SEQUENCE [LARGE SCALE GENOMIC DNA]</scope>
    <source>
        <strain evidence="4 5">Q85</strain>
    </source>
</reference>
<dbReference type="SUPFAM" id="SSF54211">
    <property type="entry name" value="Ribosomal protein S5 domain 2-like"/>
    <property type="match status" value="1"/>
</dbReference>
<sequence length="346" mass="34794">MSRQRATAFVPGHVTAFFSAHPADRPAAAGSRGAGIALTDGVTVRVSASEGDGSDGLAADASPADGPAGSRTIDGEPGTIGAVEDVLAELGRGGAHVAVETDLPIGAGFGVSGAAALGAALAANDALDGGRSENELVRIAHEAEVGRETGLGDVVAQARGGVPIRVEPGAPGVGELDGIPAGARVEYVTFGELSTEAVLGGDTDTLSAAGEDALDRLRADPRLPTLMDAAREFAREADLLVPEVAETIAAVGEERDGADSASGREPDDHGAAMAMLGRTVFALGTGLSDAGYEPEACRIDAAGARLVGDDTMPERMRRLRGEYPRETVELSAIDGGSDDECTGTDS</sequence>
<evidence type="ECO:0000256" key="1">
    <source>
        <dbReference type="HAMAP-Rule" id="MF_02223"/>
    </source>
</evidence>
<dbReference type="Proteomes" id="UP001596390">
    <property type="component" value="Unassembled WGS sequence"/>
</dbReference>